<evidence type="ECO:0000313" key="2">
    <source>
        <dbReference type="EMBL" id="KAF9519398.1"/>
    </source>
</evidence>
<protein>
    <submittedName>
        <fullName evidence="2">Uncharacterized protein</fullName>
    </submittedName>
</protein>
<keyword evidence="3" id="KW-1185">Reference proteome</keyword>
<organism evidence="2 3">
    <name type="scientific">Hydnum rufescens UP504</name>
    <dbReference type="NCBI Taxonomy" id="1448309"/>
    <lineage>
        <taxon>Eukaryota</taxon>
        <taxon>Fungi</taxon>
        <taxon>Dikarya</taxon>
        <taxon>Basidiomycota</taxon>
        <taxon>Agaricomycotina</taxon>
        <taxon>Agaricomycetes</taxon>
        <taxon>Cantharellales</taxon>
        <taxon>Hydnaceae</taxon>
        <taxon>Hydnum</taxon>
    </lineage>
</organism>
<dbReference type="EMBL" id="MU128918">
    <property type="protein sequence ID" value="KAF9519398.1"/>
    <property type="molecule type" value="Genomic_DNA"/>
</dbReference>
<accession>A0A9P6E1J7</accession>
<sequence>MTTFPPPVIVDMFYGCAAVSKWGFKESTEVVWSSVRSLYYDNVGSGSGNSPGRDYSRGGGNIKSKYPDPPEEKETSRSIRAKKRPDRDHGISSLRAARKRMEEAMDLVMLLWAQSRPAQNEKETLTQVSSVQDKVTLWLQTQ</sequence>
<name>A0A9P6E1J7_9AGAM</name>
<evidence type="ECO:0000313" key="3">
    <source>
        <dbReference type="Proteomes" id="UP000886523"/>
    </source>
</evidence>
<comment type="caution">
    <text evidence="2">The sequence shown here is derived from an EMBL/GenBank/DDBJ whole genome shotgun (WGS) entry which is preliminary data.</text>
</comment>
<dbReference type="OrthoDB" id="10442245at2759"/>
<feature type="region of interest" description="Disordered" evidence="1">
    <location>
        <begin position="41"/>
        <end position="96"/>
    </location>
</feature>
<proteinExistence type="predicted"/>
<dbReference type="Proteomes" id="UP000886523">
    <property type="component" value="Unassembled WGS sequence"/>
</dbReference>
<feature type="compositionally biased region" description="Basic and acidic residues" evidence="1">
    <location>
        <begin position="65"/>
        <end position="77"/>
    </location>
</feature>
<evidence type="ECO:0000256" key="1">
    <source>
        <dbReference type="SAM" id="MobiDB-lite"/>
    </source>
</evidence>
<reference evidence="2" key="1">
    <citation type="journal article" date="2020" name="Nat. Commun.">
        <title>Large-scale genome sequencing of mycorrhizal fungi provides insights into the early evolution of symbiotic traits.</title>
        <authorList>
            <person name="Miyauchi S."/>
            <person name="Kiss E."/>
            <person name="Kuo A."/>
            <person name="Drula E."/>
            <person name="Kohler A."/>
            <person name="Sanchez-Garcia M."/>
            <person name="Morin E."/>
            <person name="Andreopoulos B."/>
            <person name="Barry K.W."/>
            <person name="Bonito G."/>
            <person name="Buee M."/>
            <person name="Carver A."/>
            <person name="Chen C."/>
            <person name="Cichocki N."/>
            <person name="Clum A."/>
            <person name="Culley D."/>
            <person name="Crous P.W."/>
            <person name="Fauchery L."/>
            <person name="Girlanda M."/>
            <person name="Hayes R.D."/>
            <person name="Keri Z."/>
            <person name="LaButti K."/>
            <person name="Lipzen A."/>
            <person name="Lombard V."/>
            <person name="Magnuson J."/>
            <person name="Maillard F."/>
            <person name="Murat C."/>
            <person name="Nolan M."/>
            <person name="Ohm R.A."/>
            <person name="Pangilinan J."/>
            <person name="Pereira M.F."/>
            <person name="Perotto S."/>
            <person name="Peter M."/>
            <person name="Pfister S."/>
            <person name="Riley R."/>
            <person name="Sitrit Y."/>
            <person name="Stielow J.B."/>
            <person name="Szollosi G."/>
            <person name="Zifcakova L."/>
            <person name="Stursova M."/>
            <person name="Spatafora J.W."/>
            <person name="Tedersoo L."/>
            <person name="Vaario L.M."/>
            <person name="Yamada A."/>
            <person name="Yan M."/>
            <person name="Wang P."/>
            <person name="Xu J."/>
            <person name="Bruns T."/>
            <person name="Baldrian P."/>
            <person name="Vilgalys R."/>
            <person name="Dunand C."/>
            <person name="Henrissat B."/>
            <person name="Grigoriev I.V."/>
            <person name="Hibbett D."/>
            <person name="Nagy L.G."/>
            <person name="Martin F.M."/>
        </authorList>
    </citation>
    <scope>NUCLEOTIDE SEQUENCE</scope>
    <source>
        <strain evidence="2">UP504</strain>
    </source>
</reference>
<gene>
    <name evidence="2" type="ORF">BS47DRAFT_31129</name>
</gene>
<dbReference type="AlphaFoldDB" id="A0A9P6E1J7"/>